<dbReference type="OrthoDB" id="10339276at2759"/>
<sequence length="141" mass="15937">MSIHPVYVIQLAVPSTQAMRLCIAIVTHWDRRNPHVPVPIGDVYYADGCAAQGYRFAVEPNLAITRIRGYRGRTHVGNIKSHELKLFYNALASTDLTDGPNWTFLALRRLKAHHLDIPIYGKEPVYKGLDEGRRAWEAGDD</sequence>
<dbReference type="Proteomes" id="UP000230002">
    <property type="component" value="Unassembled WGS sequence"/>
</dbReference>
<dbReference type="AlphaFoldDB" id="A0A2G8RUN4"/>
<name>A0A2G8RUN4_9APHY</name>
<protein>
    <submittedName>
        <fullName evidence="1">Uncharacterized protein</fullName>
    </submittedName>
</protein>
<evidence type="ECO:0000313" key="2">
    <source>
        <dbReference type="Proteomes" id="UP000230002"/>
    </source>
</evidence>
<accession>A0A2G8RUN4</accession>
<keyword evidence="2" id="KW-1185">Reference proteome</keyword>
<reference evidence="1 2" key="1">
    <citation type="journal article" date="2015" name="Sci. Rep.">
        <title>Chromosome-level genome map provides insights into diverse defense mechanisms in the medicinal fungus Ganoderma sinense.</title>
        <authorList>
            <person name="Zhu Y."/>
            <person name="Xu J."/>
            <person name="Sun C."/>
            <person name="Zhou S."/>
            <person name="Xu H."/>
            <person name="Nelson D.R."/>
            <person name="Qian J."/>
            <person name="Song J."/>
            <person name="Luo H."/>
            <person name="Xiang L."/>
            <person name="Li Y."/>
            <person name="Xu Z."/>
            <person name="Ji A."/>
            <person name="Wang L."/>
            <person name="Lu S."/>
            <person name="Hayward A."/>
            <person name="Sun W."/>
            <person name="Li X."/>
            <person name="Schwartz D.C."/>
            <person name="Wang Y."/>
            <person name="Chen S."/>
        </authorList>
    </citation>
    <scope>NUCLEOTIDE SEQUENCE [LARGE SCALE GENOMIC DNA]</scope>
    <source>
        <strain evidence="1 2">ZZ0214-1</strain>
    </source>
</reference>
<proteinExistence type="predicted"/>
<comment type="caution">
    <text evidence="1">The sequence shown here is derived from an EMBL/GenBank/DDBJ whole genome shotgun (WGS) entry which is preliminary data.</text>
</comment>
<evidence type="ECO:0000313" key="1">
    <source>
        <dbReference type="EMBL" id="PIL25225.1"/>
    </source>
</evidence>
<dbReference type="EMBL" id="AYKW01000056">
    <property type="protein sequence ID" value="PIL25225.1"/>
    <property type="molecule type" value="Genomic_DNA"/>
</dbReference>
<gene>
    <name evidence="1" type="ORF">GSI_13114</name>
</gene>
<organism evidence="1 2">
    <name type="scientific">Ganoderma sinense ZZ0214-1</name>
    <dbReference type="NCBI Taxonomy" id="1077348"/>
    <lineage>
        <taxon>Eukaryota</taxon>
        <taxon>Fungi</taxon>
        <taxon>Dikarya</taxon>
        <taxon>Basidiomycota</taxon>
        <taxon>Agaricomycotina</taxon>
        <taxon>Agaricomycetes</taxon>
        <taxon>Polyporales</taxon>
        <taxon>Polyporaceae</taxon>
        <taxon>Ganoderma</taxon>
    </lineage>
</organism>